<protein>
    <submittedName>
        <fullName evidence="2">SprT-like family protein</fullName>
    </submittedName>
</protein>
<dbReference type="RefSeq" id="WP_091122443.1">
    <property type="nucleotide sequence ID" value="NZ_FOLB01000005.1"/>
</dbReference>
<dbReference type="SMART" id="SM00731">
    <property type="entry name" value="SprT"/>
    <property type="match status" value="1"/>
</dbReference>
<proteinExistence type="predicted"/>
<evidence type="ECO:0000259" key="1">
    <source>
        <dbReference type="SMART" id="SM00731"/>
    </source>
</evidence>
<dbReference type="Proteomes" id="UP000198832">
    <property type="component" value="Unassembled WGS sequence"/>
</dbReference>
<accession>A0A1I1I0H9</accession>
<sequence>MDLDAARELARELMDEHGLRGWRLELDRAKRRAGICRHHQQVIGLSGPITRLHPEAEVRDTILHEIAHALAGPRAGHGPAWVAVARRIGCSAERCVPVDAPAVPGAWVGICPQGHTADRHRRPERVLLCAVCRRRPTQERIFEWLHHGRAAAMHPNYVHELQALLEGRRLVRLGPGCRARITVPGRFHGRVGTVVRSGRTKVAVRVKEGVLEVAHAGVEPA</sequence>
<dbReference type="OrthoDB" id="9793623at2"/>
<dbReference type="AlphaFoldDB" id="A0A1I1I0H9"/>
<evidence type="ECO:0000313" key="2">
    <source>
        <dbReference type="EMBL" id="SFC29601.1"/>
    </source>
</evidence>
<evidence type="ECO:0000313" key="3">
    <source>
        <dbReference type="Proteomes" id="UP000198832"/>
    </source>
</evidence>
<organism evidence="2 3">
    <name type="scientific">Nocardioides terrae</name>
    <dbReference type="NCBI Taxonomy" id="574651"/>
    <lineage>
        <taxon>Bacteria</taxon>
        <taxon>Bacillati</taxon>
        <taxon>Actinomycetota</taxon>
        <taxon>Actinomycetes</taxon>
        <taxon>Propionibacteriales</taxon>
        <taxon>Nocardioidaceae</taxon>
        <taxon>Nocardioides</taxon>
    </lineage>
</organism>
<name>A0A1I1I0H9_9ACTN</name>
<gene>
    <name evidence="2" type="ORF">SAMN04487968_10579</name>
</gene>
<keyword evidence="3" id="KW-1185">Reference proteome</keyword>
<reference evidence="2 3" key="1">
    <citation type="submission" date="2016-10" db="EMBL/GenBank/DDBJ databases">
        <authorList>
            <person name="de Groot N.N."/>
        </authorList>
    </citation>
    <scope>NUCLEOTIDE SEQUENCE [LARGE SCALE GENOMIC DNA]</scope>
    <source>
        <strain evidence="2 3">CGMCC 1.7056</strain>
    </source>
</reference>
<feature type="domain" description="SprT-like" evidence="1">
    <location>
        <begin position="1"/>
        <end position="139"/>
    </location>
</feature>
<dbReference type="STRING" id="574651.SAMN04487968_10579"/>
<dbReference type="InterPro" id="IPR006640">
    <property type="entry name" value="SprT-like_domain"/>
</dbReference>
<dbReference type="GO" id="GO:0006950">
    <property type="term" value="P:response to stress"/>
    <property type="evidence" value="ECO:0007669"/>
    <property type="project" value="UniProtKB-ARBA"/>
</dbReference>
<dbReference type="EMBL" id="FOLB01000005">
    <property type="protein sequence ID" value="SFC29601.1"/>
    <property type="molecule type" value="Genomic_DNA"/>
</dbReference>
<dbReference type="Pfam" id="PF10263">
    <property type="entry name" value="SprT-like"/>
    <property type="match status" value="1"/>
</dbReference>